<evidence type="ECO:0000313" key="4">
    <source>
        <dbReference type="Proteomes" id="UP001630127"/>
    </source>
</evidence>
<dbReference type="Proteomes" id="UP001630127">
    <property type="component" value="Unassembled WGS sequence"/>
</dbReference>
<organism evidence="3 4">
    <name type="scientific">Cinchona calisaya</name>
    <dbReference type="NCBI Taxonomy" id="153742"/>
    <lineage>
        <taxon>Eukaryota</taxon>
        <taxon>Viridiplantae</taxon>
        <taxon>Streptophyta</taxon>
        <taxon>Embryophyta</taxon>
        <taxon>Tracheophyta</taxon>
        <taxon>Spermatophyta</taxon>
        <taxon>Magnoliopsida</taxon>
        <taxon>eudicotyledons</taxon>
        <taxon>Gunneridae</taxon>
        <taxon>Pentapetalae</taxon>
        <taxon>asterids</taxon>
        <taxon>lamiids</taxon>
        <taxon>Gentianales</taxon>
        <taxon>Rubiaceae</taxon>
        <taxon>Cinchonoideae</taxon>
        <taxon>Cinchoneae</taxon>
        <taxon>Cinchona</taxon>
    </lineage>
</organism>
<evidence type="ECO:0000256" key="2">
    <source>
        <dbReference type="ARBA" id="ARBA00022448"/>
    </source>
</evidence>
<keyword evidence="2" id="KW-0813">Transport</keyword>
<name>A0ABD2Y6W2_9GENT</name>
<comment type="caution">
    <text evidence="3">The sequence shown here is derived from an EMBL/GenBank/DDBJ whole genome shotgun (WGS) entry which is preliminary data.</text>
</comment>
<dbReference type="Gene3D" id="1.10.10.250">
    <property type="entry name" value="Ribosomal protein L11, C-terminal domain"/>
    <property type="match status" value="1"/>
</dbReference>
<reference evidence="3 4" key="1">
    <citation type="submission" date="2024-11" db="EMBL/GenBank/DDBJ databases">
        <title>A near-complete genome assembly of Cinchona calisaya.</title>
        <authorList>
            <person name="Lian D.C."/>
            <person name="Zhao X.W."/>
            <person name="Wei L."/>
        </authorList>
    </citation>
    <scope>NUCLEOTIDE SEQUENCE [LARGE SCALE GENOMIC DNA]</scope>
    <source>
        <tissue evidence="3">Nenye</tissue>
    </source>
</reference>
<keyword evidence="4" id="KW-1185">Reference proteome</keyword>
<dbReference type="PANTHER" id="PTHR24092">
    <property type="entry name" value="PROBABLE PHOSPHOLIPID-TRANSPORTING ATPASE"/>
    <property type="match status" value="1"/>
</dbReference>
<protein>
    <submittedName>
        <fullName evidence="3">Uncharacterized protein</fullName>
    </submittedName>
</protein>
<dbReference type="EMBL" id="JBJUIK010000015">
    <property type="protein sequence ID" value="KAL3503233.1"/>
    <property type="molecule type" value="Genomic_DNA"/>
</dbReference>
<dbReference type="AlphaFoldDB" id="A0ABD2Y6W2"/>
<evidence type="ECO:0000256" key="1">
    <source>
        <dbReference type="ARBA" id="ARBA00004308"/>
    </source>
</evidence>
<proteinExistence type="predicted"/>
<gene>
    <name evidence="3" type="ORF">ACH5RR_037682</name>
</gene>
<sequence length="190" mass="21368">MVRPRSRAKDLTGTIKEILGTCVSVRCLAICHTALLGGEDFPKNFRYQAASADETALDTAPKNFGFFLYYDADTVICERLANGENDLKRSNTEHSEQFVAVGFCTLCLAYRDLSAEACASWNDKFIQVLTCILRLYYDSLNNLSVRNPSGTVLLDMLIYNLAFVHLELFALHHISLSQQTYNVNFLDIYG</sequence>
<evidence type="ECO:0000313" key="3">
    <source>
        <dbReference type="EMBL" id="KAL3503233.1"/>
    </source>
</evidence>
<dbReference type="InterPro" id="IPR036769">
    <property type="entry name" value="Ribosomal_uL11_C_sf"/>
</dbReference>
<dbReference type="PANTHER" id="PTHR24092:SF180">
    <property type="entry name" value="PHOSPHOLIPID-TRANSPORTING ATPASE DNF1-RELATED"/>
    <property type="match status" value="1"/>
</dbReference>
<accession>A0ABD2Y6W2</accession>
<comment type="subcellular location">
    <subcellularLocation>
        <location evidence="1">Endomembrane system</location>
    </subcellularLocation>
</comment>